<comment type="caution">
    <text evidence="1">The sequence shown here is derived from an EMBL/GenBank/DDBJ whole genome shotgun (WGS) entry which is preliminary data.</text>
</comment>
<dbReference type="EMBL" id="SDOV01000001">
    <property type="protein sequence ID" value="KAH7645015.1"/>
    <property type="molecule type" value="Genomic_DNA"/>
</dbReference>
<dbReference type="Proteomes" id="UP000828236">
    <property type="component" value="Unassembled WGS sequence"/>
</dbReference>
<reference evidence="1" key="1">
    <citation type="submission" date="2020-06" db="EMBL/GenBank/DDBJ databases">
        <authorList>
            <person name="Ji K."/>
            <person name="Li J."/>
        </authorList>
    </citation>
    <scope>NUCLEOTIDE SEQUENCE</scope>
    <source>
        <strain evidence="1">JKM2019</strain>
        <tissue evidence="1">Whole body</tissue>
    </source>
</reference>
<sequence length="149" mass="18139">MEIYSMRIIIVIILNLSMALSMDRIDVQLRREQFRLFQLYQQQCWIQNRPIKVDQLLSLINQCARPHLMRADFIPHDIFPYHFDRINYECLNGFVSPQWNICDQFVLDSMMKCWLQPKDMAIWFRLQLLYQWNRDSMATLVEQIMVYGI</sequence>
<organism evidence="1">
    <name type="scientific">Dermatophagoides farinae</name>
    <name type="common">American house dust mite</name>
    <dbReference type="NCBI Taxonomy" id="6954"/>
    <lineage>
        <taxon>Eukaryota</taxon>
        <taxon>Metazoa</taxon>
        <taxon>Ecdysozoa</taxon>
        <taxon>Arthropoda</taxon>
        <taxon>Chelicerata</taxon>
        <taxon>Arachnida</taxon>
        <taxon>Acari</taxon>
        <taxon>Acariformes</taxon>
        <taxon>Sarcoptiformes</taxon>
        <taxon>Astigmata</taxon>
        <taxon>Psoroptidia</taxon>
        <taxon>Analgoidea</taxon>
        <taxon>Pyroglyphidae</taxon>
        <taxon>Dermatophagoidinae</taxon>
        <taxon>Dermatophagoides</taxon>
    </lineage>
</organism>
<gene>
    <name evidence="1" type="ORF">HUG17_0553</name>
</gene>
<protein>
    <submittedName>
        <fullName evidence="1">Uncharacterized protein</fullName>
    </submittedName>
</protein>
<accession>A0A9D4P5B5</accession>
<reference evidence="1" key="2">
    <citation type="journal article" date="2021" name="World Allergy Organ. J.">
        <title>Chromosome-level assembly of Dermatophagoides farinae genome and transcriptome reveals two novel allergens Der f 37 and Der f 39.</title>
        <authorList>
            <person name="Chen J."/>
            <person name="Cai Z."/>
            <person name="Fan D."/>
            <person name="Hu J."/>
            <person name="Hou Y."/>
            <person name="He Y."/>
            <person name="Zhang Z."/>
            <person name="Zhao Z."/>
            <person name="Gao P."/>
            <person name="Hu W."/>
            <person name="Sun J."/>
            <person name="Li J."/>
            <person name="Ji K."/>
        </authorList>
    </citation>
    <scope>NUCLEOTIDE SEQUENCE</scope>
    <source>
        <strain evidence="1">JKM2019</strain>
    </source>
</reference>
<dbReference type="AlphaFoldDB" id="A0A9D4P5B5"/>
<proteinExistence type="predicted"/>
<evidence type="ECO:0000313" key="1">
    <source>
        <dbReference type="EMBL" id="KAH7645015.1"/>
    </source>
</evidence>
<name>A0A9D4P5B5_DERFA</name>